<dbReference type="GO" id="GO:0005737">
    <property type="term" value="C:cytoplasm"/>
    <property type="evidence" value="ECO:0007669"/>
    <property type="project" value="UniProtKB-SubCell"/>
</dbReference>
<dbReference type="GO" id="GO:0000287">
    <property type="term" value="F:magnesium ion binding"/>
    <property type="evidence" value="ECO:0007669"/>
    <property type="project" value="UniProtKB-UniRule"/>
</dbReference>
<dbReference type="NCBIfam" id="TIGR00556">
    <property type="entry name" value="pantethn_trn"/>
    <property type="match status" value="1"/>
</dbReference>
<comment type="subcellular location">
    <subcellularLocation>
        <location evidence="8">Cytoplasm</location>
    </subcellularLocation>
</comment>
<evidence type="ECO:0000313" key="10">
    <source>
        <dbReference type="EMBL" id="ACH92974.1"/>
    </source>
</evidence>
<keyword evidence="6 8" id="KW-0443">Lipid metabolism</keyword>
<keyword evidence="1 8" id="KW-0444">Lipid biosynthesis</keyword>
<keyword evidence="7 8" id="KW-0275">Fatty acid biosynthesis</keyword>
<dbReference type="Proteomes" id="UP000000611">
    <property type="component" value="Chromosome"/>
</dbReference>
<evidence type="ECO:0000256" key="8">
    <source>
        <dbReference type="HAMAP-Rule" id="MF_00101"/>
    </source>
</evidence>
<reference evidence="10 11" key="1">
    <citation type="journal article" date="2008" name="PLoS Genet.">
        <title>The genome of Borrelia recurrentis, the agent of deadly louse-borne relapsing fever, is a degraded subset of tick-borne Borrelia duttonii.</title>
        <authorList>
            <person name="Lescot M."/>
            <person name="Audic S."/>
            <person name="Robert C."/>
            <person name="Nguyen T.T."/>
            <person name="Blanc G."/>
            <person name="Cutler S.J."/>
            <person name="Wincker P."/>
            <person name="Couloux A."/>
            <person name="Claverie J.-M."/>
            <person name="Raoult D."/>
            <person name="Drancourt M."/>
        </authorList>
    </citation>
    <scope>NUCLEOTIDE SEQUENCE [LARGE SCALE GENOMIC DNA]</scope>
    <source>
        <strain evidence="10 11">Ly</strain>
    </source>
</reference>
<dbReference type="STRING" id="412419.BDU_16"/>
<keyword evidence="2 8" id="KW-0808">Transferase</keyword>
<dbReference type="AlphaFoldDB" id="B5RKT8"/>
<dbReference type="HAMAP" id="MF_00101">
    <property type="entry name" value="AcpS"/>
    <property type="match status" value="1"/>
</dbReference>
<dbReference type="Gene3D" id="3.90.470.20">
    <property type="entry name" value="4'-phosphopantetheinyl transferase domain"/>
    <property type="match status" value="1"/>
</dbReference>
<keyword evidence="8" id="KW-0963">Cytoplasm</keyword>
<evidence type="ECO:0000256" key="7">
    <source>
        <dbReference type="ARBA" id="ARBA00023160"/>
    </source>
</evidence>
<dbReference type="SUPFAM" id="SSF56214">
    <property type="entry name" value="4'-phosphopantetheinyl transferase"/>
    <property type="match status" value="1"/>
</dbReference>
<dbReference type="Pfam" id="PF01648">
    <property type="entry name" value="ACPS"/>
    <property type="match status" value="1"/>
</dbReference>
<feature type="binding site" evidence="8">
    <location>
        <position position="60"/>
    </location>
    <ligand>
        <name>Mg(2+)</name>
        <dbReference type="ChEBI" id="CHEBI:18420"/>
    </ligand>
</feature>
<keyword evidence="3 8" id="KW-0479">Metal-binding</keyword>
<evidence type="ECO:0000256" key="6">
    <source>
        <dbReference type="ARBA" id="ARBA00023098"/>
    </source>
</evidence>
<sequence>MNNKMTKSIGCDIIKVMRLSSFLKNKKKLERFFTQREIENLKMKGKGVLESLAGKFSAKESLLKALSPLVNSKIKYSLKDIEIISLPKGNVTFQLHNDIKKLIAKMNLKLYLTISHEREYAVTFVIVEN</sequence>
<dbReference type="eggNOG" id="COG0736">
    <property type="taxonomic scope" value="Bacteria"/>
</dbReference>
<protein>
    <recommendedName>
        <fullName evidence="8">Holo-[acyl-carrier-protein] synthase</fullName>
        <shortName evidence="8">Holo-ACP synthase</shortName>
        <ecNumber evidence="8">2.7.8.7</ecNumber>
    </recommendedName>
    <alternativeName>
        <fullName evidence="8">4'-phosphopantetheinyl transferase AcpS</fullName>
    </alternativeName>
</protein>
<evidence type="ECO:0000256" key="2">
    <source>
        <dbReference type="ARBA" id="ARBA00022679"/>
    </source>
</evidence>
<organism evidence="10 11">
    <name type="scientific">Borrelia duttonii (strain Ly)</name>
    <dbReference type="NCBI Taxonomy" id="412419"/>
    <lineage>
        <taxon>Bacteria</taxon>
        <taxon>Pseudomonadati</taxon>
        <taxon>Spirochaetota</taxon>
        <taxon>Spirochaetia</taxon>
        <taxon>Spirochaetales</taxon>
        <taxon>Borreliaceae</taxon>
        <taxon>Borrelia</taxon>
    </lineage>
</organism>
<evidence type="ECO:0000313" key="11">
    <source>
        <dbReference type="Proteomes" id="UP000000611"/>
    </source>
</evidence>
<evidence type="ECO:0000256" key="5">
    <source>
        <dbReference type="ARBA" id="ARBA00022842"/>
    </source>
</evidence>
<comment type="similarity">
    <text evidence="8">Belongs to the P-Pant transferase superfamily. AcpS family.</text>
</comment>
<proteinExistence type="inferred from homology"/>
<dbReference type="HOGENOM" id="CLU_089696_5_0_12"/>
<dbReference type="InterPro" id="IPR002582">
    <property type="entry name" value="ACPS"/>
</dbReference>
<dbReference type="InterPro" id="IPR004568">
    <property type="entry name" value="Ppantetheine-prot_Trfase_dom"/>
</dbReference>
<feature type="binding site" evidence="8">
    <location>
        <position position="12"/>
    </location>
    <ligand>
        <name>Mg(2+)</name>
        <dbReference type="ChEBI" id="CHEBI:18420"/>
    </ligand>
</feature>
<name>B5RKT8_BORDL</name>
<dbReference type="GO" id="GO:0006633">
    <property type="term" value="P:fatty acid biosynthetic process"/>
    <property type="evidence" value="ECO:0007669"/>
    <property type="project" value="UniProtKB-UniRule"/>
</dbReference>
<evidence type="ECO:0000256" key="4">
    <source>
        <dbReference type="ARBA" id="ARBA00022832"/>
    </source>
</evidence>
<dbReference type="GO" id="GO:0008897">
    <property type="term" value="F:holo-[acyl-carrier-protein] synthase activity"/>
    <property type="evidence" value="ECO:0007669"/>
    <property type="project" value="UniProtKB-UniRule"/>
</dbReference>
<dbReference type="InterPro" id="IPR008278">
    <property type="entry name" value="4-PPantetheinyl_Trfase_dom"/>
</dbReference>
<dbReference type="RefSeq" id="WP_012537786.1">
    <property type="nucleotide sequence ID" value="NC_011229.1"/>
</dbReference>
<evidence type="ECO:0000256" key="3">
    <source>
        <dbReference type="ARBA" id="ARBA00022723"/>
    </source>
</evidence>
<dbReference type="EC" id="2.7.8.7" evidence="8"/>
<keyword evidence="4 8" id="KW-0276">Fatty acid metabolism</keyword>
<comment type="function">
    <text evidence="8">Transfers the 4'-phosphopantetheine moiety from coenzyme A to a Ser of acyl-carrier-protein.</text>
</comment>
<keyword evidence="11" id="KW-1185">Reference proteome</keyword>
<dbReference type="EMBL" id="CP000976">
    <property type="protein sequence ID" value="ACH92974.1"/>
    <property type="molecule type" value="Genomic_DNA"/>
</dbReference>
<dbReference type="InterPro" id="IPR037143">
    <property type="entry name" value="4-PPantetheinyl_Trfase_dom_sf"/>
</dbReference>
<dbReference type="OrthoDB" id="517356at2"/>
<comment type="catalytic activity">
    <reaction evidence="8">
        <text>apo-[ACP] + CoA = holo-[ACP] + adenosine 3',5'-bisphosphate + H(+)</text>
        <dbReference type="Rhea" id="RHEA:12068"/>
        <dbReference type="Rhea" id="RHEA-COMP:9685"/>
        <dbReference type="Rhea" id="RHEA-COMP:9690"/>
        <dbReference type="ChEBI" id="CHEBI:15378"/>
        <dbReference type="ChEBI" id="CHEBI:29999"/>
        <dbReference type="ChEBI" id="CHEBI:57287"/>
        <dbReference type="ChEBI" id="CHEBI:58343"/>
        <dbReference type="ChEBI" id="CHEBI:64479"/>
        <dbReference type="EC" id="2.7.8.7"/>
    </reaction>
</comment>
<keyword evidence="5 8" id="KW-0460">Magnesium</keyword>
<gene>
    <name evidence="8" type="primary">acpS</name>
    <name evidence="10" type="ordered locus">BDU_16</name>
</gene>
<evidence type="ECO:0000256" key="1">
    <source>
        <dbReference type="ARBA" id="ARBA00022516"/>
    </source>
</evidence>
<feature type="domain" description="4'-phosphopantetheinyl transferase" evidence="9">
    <location>
        <begin position="8"/>
        <end position="124"/>
    </location>
</feature>
<accession>B5RKT8</accession>
<dbReference type="KEGG" id="bdu:BDU_16"/>
<comment type="cofactor">
    <cofactor evidence="8">
        <name>Mg(2+)</name>
        <dbReference type="ChEBI" id="CHEBI:18420"/>
    </cofactor>
</comment>
<evidence type="ECO:0000259" key="9">
    <source>
        <dbReference type="Pfam" id="PF01648"/>
    </source>
</evidence>